<evidence type="ECO:0000313" key="3">
    <source>
        <dbReference type="EMBL" id="KAH7284839.1"/>
    </source>
</evidence>
<evidence type="ECO:0000256" key="2">
    <source>
        <dbReference type="PROSITE-ProRule" id="PRU00708"/>
    </source>
</evidence>
<evidence type="ECO:0000313" key="4">
    <source>
        <dbReference type="Proteomes" id="UP000825935"/>
    </source>
</evidence>
<keyword evidence="1" id="KW-0677">Repeat</keyword>
<dbReference type="Proteomes" id="UP000825935">
    <property type="component" value="Chromosome 34"/>
</dbReference>
<dbReference type="InterPro" id="IPR002885">
    <property type="entry name" value="PPR_rpt"/>
</dbReference>
<dbReference type="GO" id="GO:0009451">
    <property type="term" value="P:RNA modification"/>
    <property type="evidence" value="ECO:0007669"/>
    <property type="project" value="InterPro"/>
</dbReference>
<evidence type="ECO:0008006" key="5">
    <source>
        <dbReference type="Google" id="ProtNLM"/>
    </source>
</evidence>
<protein>
    <recommendedName>
        <fullName evidence="5">Pentatricopeptide repeat-containing protein</fullName>
    </recommendedName>
</protein>
<proteinExistence type="predicted"/>
<dbReference type="GO" id="GO:0003723">
    <property type="term" value="F:RNA binding"/>
    <property type="evidence" value="ECO:0007669"/>
    <property type="project" value="InterPro"/>
</dbReference>
<dbReference type="PANTHER" id="PTHR47926">
    <property type="entry name" value="PENTATRICOPEPTIDE REPEAT-CONTAINING PROTEIN"/>
    <property type="match status" value="1"/>
</dbReference>
<dbReference type="InterPro" id="IPR046960">
    <property type="entry name" value="PPR_At4g14850-like_plant"/>
</dbReference>
<dbReference type="AlphaFoldDB" id="A0A8T2QLL9"/>
<dbReference type="Pfam" id="PF13041">
    <property type="entry name" value="PPR_2"/>
    <property type="match status" value="1"/>
</dbReference>
<organism evidence="3 4">
    <name type="scientific">Ceratopteris richardii</name>
    <name type="common">Triangle waterfern</name>
    <dbReference type="NCBI Taxonomy" id="49495"/>
    <lineage>
        <taxon>Eukaryota</taxon>
        <taxon>Viridiplantae</taxon>
        <taxon>Streptophyta</taxon>
        <taxon>Embryophyta</taxon>
        <taxon>Tracheophyta</taxon>
        <taxon>Polypodiopsida</taxon>
        <taxon>Polypodiidae</taxon>
        <taxon>Polypodiales</taxon>
        <taxon>Pteridineae</taxon>
        <taxon>Pteridaceae</taxon>
        <taxon>Parkerioideae</taxon>
        <taxon>Ceratopteris</taxon>
    </lineage>
</organism>
<dbReference type="Pfam" id="PF01535">
    <property type="entry name" value="PPR"/>
    <property type="match status" value="1"/>
</dbReference>
<accession>A0A8T2QLL9</accession>
<name>A0A8T2QLL9_CERRI</name>
<reference evidence="3" key="1">
    <citation type="submission" date="2021-08" db="EMBL/GenBank/DDBJ databases">
        <title>WGS assembly of Ceratopteris richardii.</title>
        <authorList>
            <person name="Marchant D.B."/>
            <person name="Chen G."/>
            <person name="Jenkins J."/>
            <person name="Shu S."/>
            <person name="Leebens-Mack J."/>
            <person name="Grimwood J."/>
            <person name="Schmutz J."/>
            <person name="Soltis P."/>
            <person name="Soltis D."/>
            <person name="Chen Z.-H."/>
        </authorList>
    </citation>
    <scope>NUCLEOTIDE SEQUENCE</scope>
    <source>
        <strain evidence="3">Whitten #5841</strain>
        <tissue evidence="3">Leaf</tissue>
    </source>
</reference>
<dbReference type="PROSITE" id="PS51375">
    <property type="entry name" value="PPR"/>
    <property type="match status" value="1"/>
</dbReference>
<dbReference type="NCBIfam" id="TIGR00756">
    <property type="entry name" value="PPR"/>
    <property type="match status" value="1"/>
</dbReference>
<dbReference type="Gene3D" id="1.25.40.10">
    <property type="entry name" value="Tetratricopeptide repeat domain"/>
    <property type="match status" value="2"/>
</dbReference>
<gene>
    <name evidence="3" type="ORF">KP509_34G072900</name>
</gene>
<dbReference type="InterPro" id="IPR011990">
    <property type="entry name" value="TPR-like_helical_dom_sf"/>
</dbReference>
<dbReference type="OrthoDB" id="1893323at2759"/>
<keyword evidence="4" id="KW-1185">Reference proteome</keyword>
<evidence type="ECO:0000256" key="1">
    <source>
        <dbReference type="ARBA" id="ARBA00022737"/>
    </source>
</evidence>
<comment type="caution">
    <text evidence="3">The sequence shown here is derived from an EMBL/GenBank/DDBJ whole genome shotgun (WGS) entry which is preliminary data.</text>
</comment>
<sequence length="239" mass="26605">MGYAFWGVSCGSLVKATQVLEELHCQNEVSWTTLLTRFVQHGQGEEALKYFELMKLKGFSPTIATCLCILKACALQGALDRGQEIHADLIKEGELENNMVIGTALLFHELLTRNVVSWGALIAGHAQHDDGIMHHQILKYGMESDASIANLLISMYAKCQCLQEARSIFDMCTCRDEMTWGAIIAGYIHNAEDPLPCDFLKQAAIFLVTKGGRGEVSDHCRLHKGCRTRGRDREMEVIS</sequence>
<dbReference type="EMBL" id="CM035439">
    <property type="protein sequence ID" value="KAH7284839.1"/>
    <property type="molecule type" value="Genomic_DNA"/>
</dbReference>
<feature type="repeat" description="PPR" evidence="2">
    <location>
        <begin position="27"/>
        <end position="61"/>
    </location>
</feature>